<feature type="transmembrane region" description="Helical" evidence="2">
    <location>
        <begin position="104"/>
        <end position="126"/>
    </location>
</feature>
<feature type="transmembrane region" description="Helical" evidence="2">
    <location>
        <begin position="234"/>
        <end position="256"/>
    </location>
</feature>
<keyword evidence="2" id="KW-0472">Membrane</keyword>
<feature type="transmembrane region" description="Helical" evidence="2">
    <location>
        <begin position="201"/>
        <end position="222"/>
    </location>
</feature>
<reference evidence="3 4" key="1">
    <citation type="submission" date="2019-11" db="EMBL/GenBank/DDBJ databases">
        <title>Venturia inaequalis Genome Resource.</title>
        <authorList>
            <person name="Lichtner F.J."/>
        </authorList>
    </citation>
    <scope>NUCLEOTIDE SEQUENCE [LARGE SCALE GENOMIC DNA]</scope>
    <source>
        <strain evidence="3">Bline_iso_100314</strain>
    </source>
</reference>
<comment type="caution">
    <text evidence="3">The sequence shown here is derived from an EMBL/GenBank/DDBJ whole genome shotgun (WGS) entry which is preliminary data.</text>
</comment>
<dbReference type="Proteomes" id="UP000433883">
    <property type="component" value="Unassembled WGS sequence"/>
</dbReference>
<keyword evidence="2" id="KW-0812">Transmembrane</keyword>
<dbReference type="InterPro" id="IPR010640">
    <property type="entry name" value="Low_temperature_requirement_A"/>
</dbReference>
<name>A0A8H3UAV7_VENIN</name>
<accession>A0A8H3UAV7</accession>
<feature type="transmembrane region" description="Helical" evidence="2">
    <location>
        <begin position="263"/>
        <end position="281"/>
    </location>
</feature>
<dbReference type="Pfam" id="PF06772">
    <property type="entry name" value="LtrA"/>
    <property type="match status" value="1"/>
</dbReference>
<feature type="transmembrane region" description="Helical" evidence="2">
    <location>
        <begin position="301"/>
        <end position="319"/>
    </location>
</feature>
<dbReference type="PANTHER" id="PTHR42101">
    <property type="entry name" value="CHROMOSOME 16, WHOLE GENOME SHOTGUN SEQUENCE"/>
    <property type="match status" value="1"/>
</dbReference>
<feature type="compositionally biased region" description="Basic and acidic residues" evidence="1">
    <location>
        <begin position="741"/>
        <end position="750"/>
    </location>
</feature>
<organism evidence="3 4">
    <name type="scientific">Venturia inaequalis</name>
    <name type="common">Apple scab fungus</name>
    <dbReference type="NCBI Taxonomy" id="5025"/>
    <lineage>
        <taxon>Eukaryota</taxon>
        <taxon>Fungi</taxon>
        <taxon>Dikarya</taxon>
        <taxon>Ascomycota</taxon>
        <taxon>Pezizomycotina</taxon>
        <taxon>Dothideomycetes</taxon>
        <taxon>Pleosporomycetidae</taxon>
        <taxon>Venturiales</taxon>
        <taxon>Venturiaceae</taxon>
        <taxon>Venturia</taxon>
    </lineage>
</organism>
<proteinExistence type="predicted"/>
<keyword evidence="2" id="KW-1133">Transmembrane helix</keyword>
<dbReference type="AlphaFoldDB" id="A0A8H3UAV7"/>
<sequence length="763" mass="85581">MDLSRYISMKKRKNTGLSHHSGGPAPTRRYLPLFASPVNQESLEALHHYDSFPSDSTNQCSTPRLYKHHGEASTIELFYDLFFVGNLAYYTAMHQHVDAQAVVAYLKLFTLMWFTWLPTTLFDVRFSADSVWNRACKAIHFGVMTGFVFAGPLFDLYDKADDIRSFRDFALVLVVSRAILTLQYSLVMWQSRKCKKAMLPLGLSVFINFLAMVLFLVARYAFPDGSLEWYKPVSLVIIAIADGLATMLVAIFWRIVSFKFTNLVERVGLLTLIIIGEGIIGMVKSVSCITKSQASNNGTEIGSVIAGVLLLYLIWMLYFDQIEHERFGTIRQQIWALLHFPLHVAILLCVEGNTSLIVWNSAVQGLKFVWTLKPMLEQGSPSLAFTSDNAFLSNFNSSMWAIDKQFKTKSWAASYNWTSDLTTISNVSSTYPFRSPSWNNAVAPIINKSFQAASVFVFQSHQETLNNMIAVMPEPGDELHAVYRIFDVAVLYFYSGAAAMLLILAVCYWFGKLHKTKYEFGEIINRTLVGFTLLVIGISTVLSDRTETGFKIAASNWIIPVVVTGFSFVIVLDNVLLTIMTVTHKSRNTFSTPNTHHSTSLADEEQQLVGRGRYEQALRSHPASRNGSPFDASRFEKGSRSRVGSRASSPYDSSRYNLYDQPRDLQEVHPALRENTFPILHSHHSSVSAGHKSRSRQSSLGPGGQRGRYDTLASHSRENSLGPGFPRISPVHSRQSSADRNGGRVRYDVHDENEEMGCGGLQS</sequence>
<dbReference type="PANTHER" id="PTHR42101:SF1">
    <property type="entry name" value="LOW TEMPERATURE REQUIREMENT A"/>
    <property type="match status" value="1"/>
</dbReference>
<gene>
    <name evidence="3" type="ORF">BLS_007116</name>
</gene>
<feature type="transmembrane region" description="Helical" evidence="2">
    <location>
        <begin position="557"/>
        <end position="577"/>
    </location>
</feature>
<feature type="region of interest" description="Disordered" evidence="1">
    <location>
        <begin position="684"/>
        <end position="763"/>
    </location>
</feature>
<evidence type="ECO:0000256" key="2">
    <source>
        <dbReference type="SAM" id="Phobius"/>
    </source>
</evidence>
<feature type="transmembrane region" description="Helical" evidence="2">
    <location>
        <begin position="138"/>
        <end position="157"/>
    </location>
</feature>
<feature type="transmembrane region" description="Helical" evidence="2">
    <location>
        <begin position="491"/>
        <end position="511"/>
    </location>
</feature>
<feature type="region of interest" description="Disordered" evidence="1">
    <location>
        <begin position="617"/>
        <end position="657"/>
    </location>
</feature>
<feature type="transmembrane region" description="Helical" evidence="2">
    <location>
        <begin position="169"/>
        <end position="189"/>
    </location>
</feature>
<feature type="transmembrane region" description="Helical" evidence="2">
    <location>
        <begin position="523"/>
        <end position="542"/>
    </location>
</feature>
<evidence type="ECO:0000313" key="3">
    <source>
        <dbReference type="EMBL" id="KAE9966283.1"/>
    </source>
</evidence>
<protein>
    <submittedName>
        <fullName evidence="3">Uncharacterized protein</fullName>
    </submittedName>
</protein>
<dbReference type="EMBL" id="WNWQ01000542">
    <property type="protein sequence ID" value="KAE9966283.1"/>
    <property type="molecule type" value="Genomic_DNA"/>
</dbReference>
<evidence type="ECO:0000313" key="4">
    <source>
        <dbReference type="Proteomes" id="UP000433883"/>
    </source>
</evidence>
<evidence type="ECO:0000256" key="1">
    <source>
        <dbReference type="SAM" id="MobiDB-lite"/>
    </source>
</evidence>